<dbReference type="AlphaFoldDB" id="A0A1C7MR97"/>
<dbReference type="EMBL" id="LUGG01000001">
    <property type="protein sequence ID" value="OBZ78949.1"/>
    <property type="molecule type" value="Genomic_DNA"/>
</dbReference>
<keyword evidence="2" id="KW-1185">Reference proteome</keyword>
<name>A0A1C7MR97_GRIFR</name>
<accession>A0A1C7MR97</accession>
<organism evidence="1 2">
    <name type="scientific">Grifola frondosa</name>
    <name type="common">Maitake</name>
    <name type="synonym">Polyporus frondosus</name>
    <dbReference type="NCBI Taxonomy" id="5627"/>
    <lineage>
        <taxon>Eukaryota</taxon>
        <taxon>Fungi</taxon>
        <taxon>Dikarya</taxon>
        <taxon>Basidiomycota</taxon>
        <taxon>Agaricomycotina</taxon>
        <taxon>Agaricomycetes</taxon>
        <taxon>Polyporales</taxon>
        <taxon>Grifolaceae</taxon>
        <taxon>Grifola</taxon>
    </lineage>
</organism>
<comment type="caution">
    <text evidence="1">The sequence shown here is derived from an EMBL/GenBank/DDBJ whole genome shotgun (WGS) entry which is preliminary data.</text>
</comment>
<dbReference type="Proteomes" id="UP000092993">
    <property type="component" value="Unassembled WGS sequence"/>
</dbReference>
<gene>
    <name evidence="1" type="ORF">A0H81_00519</name>
</gene>
<reference evidence="1 2" key="1">
    <citation type="submission" date="2016-03" db="EMBL/GenBank/DDBJ databases">
        <title>Whole genome sequencing of Grifola frondosa 9006-11.</title>
        <authorList>
            <person name="Min B."/>
            <person name="Park H."/>
            <person name="Kim J.-G."/>
            <person name="Cho H."/>
            <person name="Oh Y.-L."/>
            <person name="Kong W.-S."/>
            <person name="Choi I.-G."/>
        </authorList>
    </citation>
    <scope>NUCLEOTIDE SEQUENCE [LARGE SCALE GENOMIC DNA]</scope>
    <source>
        <strain evidence="1 2">9006-11</strain>
    </source>
</reference>
<protein>
    <submittedName>
        <fullName evidence="1">Uncharacterized protein</fullName>
    </submittedName>
</protein>
<evidence type="ECO:0000313" key="2">
    <source>
        <dbReference type="Proteomes" id="UP000092993"/>
    </source>
</evidence>
<evidence type="ECO:0000313" key="1">
    <source>
        <dbReference type="EMBL" id="OBZ78949.1"/>
    </source>
</evidence>
<proteinExistence type="predicted"/>
<sequence>MYRWYCLYFVAEASTVRPYSCDSAISSDSVEYSDDDIGTAKLQQINAPGVLSDLIPWCYPNDDSCNCVFSLLFLPPTCTSNEGFLRPRIVLHPWKDVCTRLCRGNVTT</sequence>